<reference evidence="1" key="2">
    <citation type="submission" date="2025-09" db="UniProtKB">
        <authorList>
            <consortium name="Ensembl"/>
        </authorList>
    </citation>
    <scope>IDENTIFICATION</scope>
</reference>
<reference evidence="1" key="1">
    <citation type="submission" date="2025-08" db="UniProtKB">
        <authorList>
            <consortium name="Ensembl"/>
        </authorList>
    </citation>
    <scope>IDENTIFICATION</scope>
</reference>
<name>A0A8C5IWI1_JUNHY</name>
<organism evidence="1 2">
    <name type="scientific">Junco hyemalis</name>
    <name type="common">Dark-eyed junco</name>
    <dbReference type="NCBI Taxonomy" id="40217"/>
    <lineage>
        <taxon>Eukaryota</taxon>
        <taxon>Metazoa</taxon>
        <taxon>Chordata</taxon>
        <taxon>Craniata</taxon>
        <taxon>Vertebrata</taxon>
        <taxon>Euteleostomi</taxon>
        <taxon>Archelosauria</taxon>
        <taxon>Archosauria</taxon>
        <taxon>Dinosauria</taxon>
        <taxon>Saurischia</taxon>
        <taxon>Theropoda</taxon>
        <taxon>Coelurosauria</taxon>
        <taxon>Aves</taxon>
        <taxon>Neognathae</taxon>
        <taxon>Neoaves</taxon>
        <taxon>Telluraves</taxon>
        <taxon>Australaves</taxon>
        <taxon>Passeriformes</taxon>
        <taxon>Passerellidae</taxon>
        <taxon>Junco</taxon>
    </lineage>
</organism>
<evidence type="ECO:0000313" key="1">
    <source>
        <dbReference type="Ensembl" id="ENSJHYP00000009291.1"/>
    </source>
</evidence>
<keyword evidence="2" id="KW-1185">Reference proteome</keyword>
<sequence>SKSQRRKLPHFAHTAGTFLPSPVHLSLSLLQGWQKNPGNCCSKSPGNCCPKNPGNCCPKTPGNCCSKTPGNCCPKSPGNCCSKIPGNCCSKTPGNCCPKNPGNCCSKTPGNFCPQICPHHPAKPLHGPFPKATFPSWFLMRTLNAARAGRGQPGRQWWAIPAGNVYVP</sequence>
<dbReference type="Ensembl" id="ENSJHYT00000011276.1">
    <property type="protein sequence ID" value="ENSJHYP00000009291.1"/>
    <property type="gene ID" value="ENSJHYG00000007339.1"/>
</dbReference>
<accession>A0A8C5IWI1</accession>
<dbReference type="Proteomes" id="UP000694408">
    <property type="component" value="Unplaced"/>
</dbReference>
<protein>
    <submittedName>
        <fullName evidence="1">Uncharacterized protein</fullName>
    </submittedName>
</protein>
<proteinExistence type="predicted"/>
<dbReference type="AlphaFoldDB" id="A0A8C5IWI1"/>
<evidence type="ECO:0000313" key="2">
    <source>
        <dbReference type="Proteomes" id="UP000694408"/>
    </source>
</evidence>